<feature type="non-terminal residue" evidence="2">
    <location>
        <position position="1"/>
    </location>
</feature>
<dbReference type="InterPro" id="IPR011333">
    <property type="entry name" value="SKP1/BTB/POZ_sf"/>
</dbReference>
<reference evidence="2" key="1">
    <citation type="submission" date="2023-10" db="EMBL/GenBank/DDBJ databases">
        <title>Genome assembly of Pristionchus species.</title>
        <authorList>
            <person name="Yoshida K."/>
            <person name="Sommer R.J."/>
        </authorList>
    </citation>
    <scope>NUCLEOTIDE SEQUENCE</scope>
    <source>
        <strain evidence="2">RS5133</strain>
    </source>
</reference>
<dbReference type="CDD" id="cd00121">
    <property type="entry name" value="MATH"/>
    <property type="match status" value="1"/>
</dbReference>
<evidence type="ECO:0000313" key="2">
    <source>
        <dbReference type="EMBL" id="GMT20924.1"/>
    </source>
</evidence>
<evidence type="ECO:0000259" key="1">
    <source>
        <dbReference type="PROSITE" id="PS50097"/>
    </source>
</evidence>
<dbReference type="Gene3D" id="2.60.210.10">
    <property type="entry name" value="Apoptosis, Tumor Necrosis Factor Receptor Associated Protein 2, Chain A"/>
    <property type="match status" value="1"/>
</dbReference>
<dbReference type="CDD" id="cd18186">
    <property type="entry name" value="BTB_POZ_ZBTB_KLHL-like"/>
    <property type="match status" value="1"/>
</dbReference>
<gene>
    <name evidence="2" type="ORF">PFISCL1PPCAC_12221</name>
</gene>
<accession>A0AAV5VRE0</accession>
<comment type="caution">
    <text evidence="2">The sequence shown here is derived from an EMBL/GenBank/DDBJ whole genome shotgun (WGS) entry which is preliminary data.</text>
</comment>
<sequence>TISVFQVVFSQRMMAFLQYKNVGDELDTIRMTVRNMRMVSLSGELSPVTRINGFPWRLRFIPSSNWSECKIALICDKSTESELWACKSAFIIKIICGAVLHIKRLEHSFNCWGNEERGMEEFVRIRSNFDAKEEPVTVEVEISTDANGEKFTRKQQLKWFLPTDIVLVIGEEKIHVNKKALAAQSDYFNALFFGDFKEKNQEEIELKDIDPEEFTLVLKMMYIDEPVNDSNAEIILKIADQFGFKILSDKTEKFLMCSSTLREHTKLRLSDQYNLRFLQEFLLPHYKSVYLVHELKKSVDYKFISDEMKVKLFEGI</sequence>
<dbReference type="SMART" id="SM00225">
    <property type="entry name" value="BTB"/>
    <property type="match status" value="1"/>
</dbReference>
<dbReference type="Pfam" id="PF00917">
    <property type="entry name" value="MATH"/>
    <property type="match status" value="1"/>
</dbReference>
<protein>
    <recommendedName>
        <fullName evidence="1">BTB domain-containing protein</fullName>
    </recommendedName>
</protein>
<dbReference type="EMBL" id="BTSY01000003">
    <property type="protein sequence ID" value="GMT20924.1"/>
    <property type="molecule type" value="Genomic_DNA"/>
</dbReference>
<name>A0AAV5VRE0_9BILA</name>
<dbReference type="AlphaFoldDB" id="A0AAV5VRE0"/>
<dbReference type="PANTHER" id="PTHR22744">
    <property type="entry name" value="HELIX LOOP HELIX PROTEIN 21-RELATED"/>
    <property type="match status" value="1"/>
</dbReference>
<keyword evidence="3" id="KW-1185">Reference proteome</keyword>
<dbReference type="InterPro" id="IPR000210">
    <property type="entry name" value="BTB/POZ_dom"/>
</dbReference>
<dbReference type="InterPro" id="IPR008974">
    <property type="entry name" value="TRAF-like"/>
</dbReference>
<dbReference type="Pfam" id="PF00651">
    <property type="entry name" value="BTB"/>
    <property type="match status" value="1"/>
</dbReference>
<dbReference type="SUPFAM" id="SSF54695">
    <property type="entry name" value="POZ domain"/>
    <property type="match status" value="1"/>
</dbReference>
<dbReference type="InterPro" id="IPR002083">
    <property type="entry name" value="MATH/TRAF_dom"/>
</dbReference>
<evidence type="ECO:0000313" key="3">
    <source>
        <dbReference type="Proteomes" id="UP001432322"/>
    </source>
</evidence>
<organism evidence="2 3">
    <name type="scientific">Pristionchus fissidentatus</name>
    <dbReference type="NCBI Taxonomy" id="1538716"/>
    <lineage>
        <taxon>Eukaryota</taxon>
        <taxon>Metazoa</taxon>
        <taxon>Ecdysozoa</taxon>
        <taxon>Nematoda</taxon>
        <taxon>Chromadorea</taxon>
        <taxon>Rhabditida</taxon>
        <taxon>Rhabditina</taxon>
        <taxon>Diplogasteromorpha</taxon>
        <taxon>Diplogasteroidea</taxon>
        <taxon>Neodiplogasteridae</taxon>
        <taxon>Pristionchus</taxon>
    </lineage>
</organism>
<dbReference type="PANTHER" id="PTHR22744:SF14">
    <property type="entry name" value="BTB DOMAIN-CONTAINING PROTEIN-RELATED"/>
    <property type="match status" value="1"/>
</dbReference>
<dbReference type="Gene3D" id="3.30.710.10">
    <property type="entry name" value="Potassium Channel Kv1.1, Chain A"/>
    <property type="match status" value="1"/>
</dbReference>
<proteinExistence type="predicted"/>
<dbReference type="PROSITE" id="PS50097">
    <property type="entry name" value="BTB"/>
    <property type="match status" value="1"/>
</dbReference>
<dbReference type="Proteomes" id="UP001432322">
    <property type="component" value="Unassembled WGS sequence"/>
</dbReference>
<feature type="domain" description="BTB" evidence="1">
    <location>
        <begin position="163"/>
        <end position="222"/>
    </location>
</feature>